<accession>A0A0E9X2A1</accession>
<proteinExistence type="predicted"/>
<reference evidence="1" key="1">
    <citation type="submission" date="2014-11" db="EMBL/GenBank/DDBJ databases">
        <authorList>
            <person name="Amaro Gonzalez C."/>
        </authorList>
    </citation>
    <scope>NUCLEOTIDE SEQUENCE</scope>
</reference>
<sequence length="89" mass="10410">MKGICREKTLSPSFAIIFEDCSKCRPKHTHIKGKLGEKNKPKCLTLKRRKLIHVSTLYRVHYIHVTLLHSTFLYFCITSSYCWGDNLLL</sequence>
<evidence type="ECO:0000313" key="1">
    <source>
        <dbReference type="EMBL" id="JAH96719.1"/>
    </source>
</evidence>
<protein>
    <submittedName>
        <fullName evidence="1">Uncharacterized protein</fullName>
    </submittedName>
</protein>
<organism evidence="1">
    <name type="scientific">Anguilla anguilla</name>
    <name type="common">European freshwater eel</name>
    <name type="synonym">Muraena anguilla</name>
    <dbReference type="NCBI Taxonomy" id="7936"/>
    <lineage>
        <taxon>Eukaryota</taxon>
        <taxon>Metazoa</taxon>
        <taxon>Chordata</taxon>
        <taxon>Craniata</taxon>
        <taxon>Vertebrata</taxon>
        <taxon>Euteleostomi</taxon>
        <taxon>Actinopterygii</taxon>
        <taxon>Neopterygii</taxon>
        <taxon>Teleostei</taxon>
        <taxon>Anguilliformes</taxon>
        <taxon>Anguillidae</taxon>
        <taxon>Anguilla</taxon>
    </lineage>
</organism>
<reference evidence="1" key="2">
    <citation type="journal article" date="2015" name="Fish Shellfish Immunol.">
        <title>Early steps in the European eel (Anguilla anguilla)-Vibrio vulnificus interaction in the gills: Role of the RtxA13 toxin.</title>
        <authorList>
            <person name="Callol A."/>
            <person name="Pajuelo D."/>
            <person name="Ebbesson L."/>
            <person name="Teles M."/>
            <person name="MacKenzie S."/>
            <person name="Amaro C."/>
        </authorList>
    </citation>
    <scope>NUCLEOTIDE SEQUENCE</scope>
</reference>
<dbReference type="AlphaFoldDB" id="A0A0E9X2A1"/>
<name>A0A0E9X2A1_ANGAN</name>
<dbReference type="EMBL" id="GBXM01011858">
    <property type="protein sequence ID" value="JAH96719.1"/>
    <property type="molecule type" value="Transcribed_RNA"/>
</dbReference>